<proteinExistence type="predicted"/>
<name>A0A8S5LDI1_9CAUD</name>
<reference evidence="1" key="1">
    <citation type="journal article" date="2021" name="Proc. Natl. Acad. Sci. U.S.A.">
        <title>A Catalog of Tens of Thousands of Viruses from Human Metagenomes Reveals Hidden Associations with Chronic Diseases.</title>
        <authorList>
            <person name="Tisza M.J."/>
            <person name="Buck C.B."/>
        </authorList>
    </citation>
    <scope>NUCLEOTIDE SEQUENCE</scope>
    <source>
        <strain evidence="1">CtRlz6</strain>
    </source>
</reference>
<evidence type="ECO:0000313" key="1">
    <source>
        <dbReference type="EMBL" id="DAD68068.1"/>
    </source>
</evidence>
<protein>
    <submittedName>
        <fullName evidence="1">Uncharacterized protein</fullName>
    </submittedName>
</protein>
<dbReference type="PROSITE" id="PS51257">
    <property type="entry name" value="PROKAR_LIPOPROTEIN"/>
    <property type="match status" value="1"/>
</dbReference>
<dbReference type="EMBL" id="BK014691">
    <property type="protein sequence ID" value="DAD68068.1"/>
    <property type="molecule type" value="Genomic_DNA"/>
</dbReference>
<sequence length="61" mass="6723">MRGITNLPPLSSLVVGGCGSPQAQLTRTSPYPTISVLLSYMRTGHIRKTKQRMARIMCFSL</sequence>
<accession>A0A8S5LDI1</accession>
<organism evidence="1">
    <name type="scientific">Siphoviridae sp. ctRlz6</name>
    <dbReference type="NCBI Taxonomy" id="2823581"/>
    <lineage>
        <taxon>Viruses</taxon>
        <taxon>Duplodnaviria</taxon>
        <taxon>Heunggongvirae</taxon>
        <taxon>Uroviricota</taxon>
        <taxon>Caudoviricetes</taxon>
    </lineage>
</organism>